<gene>
    <name evidence="6" type="ORF">EAI_10959</name>
</gene>
<feature type="region of interest" description="Disordered" evidence="3">
    <location>
        <begin position="1"/>
        <end position="31"/>
    </location>
</feature>
<dbReference type="Pfam" id="PF13086">
    <property type="entry name" value="AAA_11"/>
    <property type="match status" value="2"/>
</dbReference>
<keyword evidence="2" id="KW-0963">Cytoplasm</keyword>
<sequence length="711" mass="81000">MNSSTLSSSTLGHSTGQRTPESQDSELTSSANQTSKILNHMKCEWQDQKQRKRLVKELHAKRVQSLRKELEYLKATEWKYQPIDRTLQRCHNAVNLALNRLGPEILFPTKVIEKEPLFHLEEYDIEEKPINTKQICNEANESMSSTDSSNSIASGSDTSLESTTRTSPRISVVERLFKVKPVESPPKKTETSKKANEQINQTNDELKPYIDQIKKRKLNWFNKGLNYYQKEAVWNIMKGVARPLPYVIFGPPGTGKTVTLCETILQIFTAIPDSRLLVATPSNSSANLITERLLDSNILNPGDLVRLIAHHCLYDDSIPEKLMPFCAAAELGDEKIYQMLRTHKIDLVQSSDDEESFDDERKKRFKCNFPMSTLGRHRITIGTCSTLGILHNMGFPHGHFSHVLVDEAGQATEPEIMIPLSFIHADEGQVILVGDPMQLGPVVQSNLATYYGLSESFLSRLLHQFPYQRDEQGFENYYDPRLITKLIINYRSLPEILELSNWLFYDSELLPQISPKKSKEAKVLKRLKEILPSRNGLPPAVIFHGISGENRRDIESPSWYNPEEATQVYIYLMKLYKCGLEPDDIGVITPYLKQVMQIRDLLNEINMELPKISSVEGFQGQERKVIILSTVRSCNKLIDLDVKHALGFVASPKRLNVAITRARALLIIVGNPKLLYMDPHWRSVLMYCVKHGGYTGCNFQPNFYADLLSYK</sequence>
<feature type="compositionally biased region" description="Low complexity" evidence="3">
    <location>
        <begin position="1"/>
        <end position="16"/>
    </location>
</feature>
<dbReference type="GO" id="GO:0004386">
    <property type="term" value="F:helicase activity"/>
    <property type="evidence" value="ECO:0007669"/>
    <property type="project" value="UniProtKB-KW"/>
</dbReference>
<evidence type="ECO:0000313" key="6">
    <source>
        <dbReference type="EMBL" id="EFN88652.1"/>
    </source>
</evidence>
<dbReference type="PANTHER" id="PTHR45418:SF1">
    <property type="entry name" value="CANCER_TESTIS ANTIGEN 55"/>
    <property type="match status" value="1"/>
</dbReference>
<dbReference type="OrthoDB" id="6513042at2759"/>
<dbReference type="InterPro" id="IPR047187">
    <property type="entry name" value="SF1_C_Upf1"/>
</dbReference>
<dbReference type="CDD" id="cd18808">
    <property type="entry name" value="SF1_C_Upf1"/>
    <property type="match status" value="1"/>
</dbReference>
<keyword evidence="6" id="KW-0378">Hydrolase</keyword>
<keyword evidence="6" id="KW-0067">ATP-binding</keyword>
<keyword evidence="7" id="KW-1185">Reference proteome</keyword>
<feature type="compositionally biased region" description="Low complexity" evidence="3">
    <location>
        <begin position="140"/>
        <end position="159"/>
    </location>
</feature>
<feature type="region of interest" description="Disordered" evidence="3">
    <location>
        <begin position="140"/>
        <end position="167"/>
    </location>
</feature>
<feature type="domain" description="DNA2/NAM7 helicase helicase" evidence="4">
    <location>
        <begin position="368"/>
        <end position="445"/>
    </location>
</feature>
<dbReference type="InterPro" id="IPR041679">
    <property type="entry name" value="DNA2/NAM7-like_C"/>
</dbReference>
<dbReference type="SUPFAM" id="SSF52540">
    <property type="entry name" value="P-loop containing nucleoside triphosphate hydrolases"/>
    <property type="match status" value="1"/>
</dbReference>
<dbReference type="InterPro" id="IPR041677">
    <property type="entry name" value="DNA2/NAM7_AAA_11"/>
</dbReference>
<dbReference type="CDD" id="cd18078">
    <property type="entry name" value="DEXXQc_Mov10L1"/>
    <property type="match status" value="1"/>
</dbReference>
<protein>
    <submittedName>
        <fullName evidence="6">Probable RNA helicase armi</fullName>
    </submittedName>
</protein>
<feature type="domain" description="DNA2/NAM7 helicase-like C-terminal" evidence="5">
    <location>
        <begin position="481"/>
        <end position="672"/>
    </location>
</feature>
<evidence type="ECO:0000313" key="7">
    <source>
        <dbReference type="Proteomes" id="UP000008237"/>
    </source>
</evidence>
<feature type="domain" description="DNA2/NAM7 helicase helicase" evidence="4">
    <location>
        <begin position="225"/>
        <end position="360"/>
    </location>
</feature>
<keyword evidence="6" id="KW-0547">Nucleotide-binding</keyword>
<dbReference type="PANTHER" id="PTHR45418">
    <property type="entry name" value="CANCER/TESTIS ANTIGEN 55"/>
    <property type="match status" value="1"/>
</dbReference>
<dbReference type="Gene3D" id="3.40.50.300">
    <property type="entry name" value="P-loop containing nucleotide triphosphate hydrolases"/>
    <property type="match status" value="2"/>
</dbReference>
<dbReference type="Pfam" id="PF13087">
    <property type="entry name" value="AAA_12"/>
    <property type="match status" value="1"/>
</dbReference>
<accession>E2B6R8</accession>
<comment type="subcellular location">
    <subcellularLocation>
        <location evidence="1">Cytoplasm</location>
    </subcellularLocation>
</comment>
<keyword evidence="6" id="KW-0347">Helicase</keyword>
<evidence type="ECO:0000256" key="3">
    <source>
        <dbReference type="SAM" id="MobiDB-lite"/>
    </source>
</evidence>
<dbReference type="Proteomes" id="UP000008237">
    <property type="component" value="Unassembled WGS sequence"/>
</dbReference>
<dbReference type="EMBL" id="GL446000">
    <property type="protein sequence ID" value="EFN88652.1"/>
    <property type="molecule type" value="Genomic_DNA"/>
</dbReference>
<dbReference type="STRING" id="610380.E2B6R8"/>
<evidence type="ECO:0000256" key="2">
    <source>
        <dbReference type="ARBA" id="ARBA00022490"/>
    </source>
</evidence>
<proteinExistence type="predicted"/>
<name>E2B6R8_HARSA</name>
<reference evidence="6 7" key="1">
    <citation type="journal article" date="2010" name="Science">
        <title>Genomic comparison of the ants Camponotus floridanus and Harpegnathos saltator.</title>
        <authorList>
            <person name="Bonasio R."/>
            <person name="Zhang G."/>
            <person name="Ye C."/>
            <person name="Mutti N.S."/>
            <person name="Fang X."/>
            <person name="Qin N."/>
            <person name="Donahue G."/>
            <person name="Yang P."/>
            <person name="Li Q."/>
            <person name="Li C."/>
            <person name="Zhang P."/>
            <person name="Huang Z."/>
            <person name="Berger S.L."/>
            <person name="Reinberg D."/>
            <person name="Wang J."/>
            <person name="Liebig J."/>
        </authorList>
    </citation>
    <scope>NUCLEOTIDE SEQUENCE [LARGE SCALE GENOMIC DNA]</scope>
    <source>
        <strain evidence="6 7">R22 G/1</strain>
    </source>
</reference>
<evidence type="ECO:0000259" key="4">
    <source>
        <dbReference type="Pfam" id="PF13086"/>
    </source>
</evidence>
<dbReference type="InterPro" id="IPR027417">
    <property type="entry name" value="P-loop_NTPase"/>
</dbReference>
<dbReference type="InParanoid" id="E2B6R8"/>
<dbReference type="AlphaFoldDB" id="E2B6R8"/>
<dbReference type="GO" id="GO:0005737">
    <property type="term" value="C:cytoplasm"/>
    <property type="evidence" value="ECO:0007669"/>
    <property type="project" value="UniProtKB-SubCell"/>
</dbReference>
<evidence type="ECO:0000259" key="5">
    <source>
        <dbReference type="Pfam" id="PF13087"/>
    </source>
</evidence>
<evidence type="ECO:0000256" key="1">
    <source>
        <dbReference type="ARBA" id="ARBA00004496"/>
    </source>
</evidence>
<feature type="compositionally biased region" description="Polar residues" evidence="3">
    <location>
        <begin position="17"/>
        <end position="31"/>
    </location>
</feature>
<organism evidence="7">
    <name type="scientific">Harpegnathos saltator</name>
    <name type="common">Jerdon's jumping ant</name>
    <dbReference type="NCBI Taxonomy" id="610380"/>
    <lineage>
        <taxon>Eukaryota</taxon>
        <taxon>Metazoa</taxon>
        <taxon>Ecdysozoa</taxon>
        <taxon>Arthropoda</taxon>
        <taxon>Hexapoda</taxon>
        <taxon>Insecta</taxon>
        <taxon>Pterygota</taxon>
        <taxon>Neoptera</taxon>
        <taxon>Endopterygota</taxon>
        <taxon>Hymenoptera</taxon>
        <taxon>Apocrita</taxon>
        <taxon>Aculeata</taxon>
        <taxon>Formicoidea</taxon>
        <taxon>Formicidae</taxon>
        <taxon>Ponerinae</taxon>
        <taxon>Ponerini</taxon>
        <taxon>Harpegnathos</taxon>
    </lineage>
</organism>